<keyword evidence="2" id="KW-1185">Reference proteome</keyword>
<dbReference type="EMBL" id="BAABFL010000409">
    <property type="protein sequence ID" value="GAA4650613.1"/>
    <property type="molecule type" value="Genomic_DNA"/>
</dbReference>
<name>A0ABP8V302_9GAMM</name>
<sequence>MAEIIPCPASTKTGQSQDESLKAQACRNYQVNNAAGVDNFVGNLCIDWGKAANYLCLRER</sequence>
<reference evidence="2" key="1">
    <citation type="journal article" date="2019" name="Int. J. Syst. Evol. Microbiol.">
        <title>The Global Catalogue of Microorganisms (GCM) 10K type strain sequencing project: providing services to taxonomists for standard genome sequencing and annotation.</title>
        <authorList>
            <consortium name="The Broad Institute Genomics Platform"/>
            <consortium name="The Broad Institute Genome Sequencing Center for Infectious Disease"/>
            <person name="Wu L."/>
            <person name="Ma J."/>
        </authorList>
    </citation>
    <scope>NUCLEOTIDE SEQUENCE [LARGE SCALE GENOMIC DNA]</scope>
    <source>
        <strain evidence="2">JCM 17805</strain>
    </source>
</reference>
<organism evidence="1 2">
    <name type="scientific">Kistimonas scapharcae</name>
    <dbReference type="NCBI Taxonomy" id="1036133"/>
    <lineage>
        <taxon>Bacteria</taxon>
        <taxon>Pseudomonadati</taxon>
        <taxon>Pseudomonadota</taxon>
        <taxon>Gammaproteobacteria</taxon>
        <taxon>Oceanospirillales</taxon>
        <taxon>Endozoicomonadaceae</taxon>
        <taxon>Kistimonas</taxon>
    </lineage>
</organism>
<evidence type="ECO:0000313" key="2">
    <source>
        <dbReference type="Proteomes" id="UP001500604"/>
    </source>
</evidence>
<proteinExistence type="predicted"/>
<gene>
    <name evidence="1" type="ORF">GCM10023116_28960</name>
</gene>
<evidence type="ECO:0000313" key="1">
    <source>
        <dbReference type="EMBL" id="GAA4650613.1"/>
    </source>
</evidence>
<dbReference type="Proteomes" id="UP001500604">
    <property type="component" value="Unassembled WGS sequence"/>
</dbReference>
<accession>A0ABP8V302</accession>
<comment type="caution">
    <text evidence="1">The sequence shown here is derived from an EMBL/GenBank/DDBJ whole genome shotgun (WGS) entry which is preliminary data.</text>
</comment>
<protein>
    <submittedName>
        <fullName evidence="1">Uncharacterized protein</fullName>
    </submittedName>
</protein>